<comment type="caution">
    <text evidence="2">The sequence shown here is derived from an EMBL/GenBank/DDBJ whole genome shotgun (WGS) entry which is preliminary data.</text>
</comment>
<accession>A0AAU9XAU4</accession>
<name>A0AAU9XAU4_9CNID</name>
<dbReference type="Proteomes" id="UP001159428">
    <property type="component" value="Unassembled WGS sequence"/>
</dbReference>
<feature type="non-terminal residue" evidence="2">
    <location>
        <position position="1"/>
    </location>
</feature>
<protein>
    <recommendedName>
        <fullName evidence="1">GIY-YIG domain-containing protein</fullName>
    </recommendedName>
</protein>
<dbReference type="Pfam" id="PF01541">
    <property type="entry name" value="GIY-YIG"/>
    <property type="match status" value="1"/>
</dbReference>
<proteinExistence type="predicted"/>
<organism evidence="2 3">
    <name type="scientific">Pocillopora meandrina</name>
    <dbReference type="NCBI Taxonomy" id="46732"/>
    <lineage>
        <taxon>Eukaryota</taxon>
        <taxon>Metazoa</taxon>
        <taxon>Cnidaria</taxon>
        <taxon>Anthozoa</taxon>
        <taxon>Hexacorallia</taxon>
        <taxon>Scleractinia</taxon>
        <taxon>Astrocoeniina</taxon>
        <taxon>Pocilloporidae</taxon>
        <taxon>Pocillopora</taxon>
    </lineage>
</organism>
<dbReference type="Gene3D" id="3.40.1440.10">
    <property type="entry name" value="GIY-YIG endonuclease"/>
    <property type="match status" value="1"/>
</dbReference>
<dbReference type="SUPFAM" id="SSF82771">
    <property type="entry name" value="GIY-YIG endonuclease"/>
    <property type="match status" value="1"/>
</dbReference>
<sequence>PKDKIEKEASSGIVYKIKCKDCDCVYVGQTSRALKARVKEHTKAIATLDENSLLAKHHMLHRHQIDLESVGIVDRSSVLILEAWHSMRDRNVINEHITLPNM</sequence>
<gene>
    <name evidence="2" type="ORF">PMEA_00020235</name>
</gene>
<evidence type="ECO:0000259" key="1">
    <source>
        <dbReference type="Pfam" id="PF01541"/>
    </source>
</evidence>
<evidence type="ECO:0000313" key="3">
    <source>
        <dbReference type="Proteomes" id="UP001159428"/>
    </source>
</evidence>
<feature type="domain" description="GIY-YIG" evidence="1">
    <location>
        <begin position="12"/>
        <end position="44"/>
    </location>
</feature>
<reference evidence="2 3" key="1">
    <citation type="submission" date="2022-05" db="EMBL/GenBank/DDBJ databases">
        <authorList>
            <consortium name="Genoscope - CEA"/>
            <person name="William W."/>
        </authorList>
    </citation>
    <scope>NUCLEOTIDE SEQUENCE [LARGE SCALE GENOMIC DNA]</scope>
</reference>
<dbReference type="InterPro" id="IPR000305">
    <property type="entry name" value="GIY-YIG_endonuc"/>
</dbReference>
<dbReference type="AlphaFoldDB" id="A0AAU9XAU4"/>
<keyword evidence="3" id="KW-1185">Reference proteome</keyword>
<feature type="non-terminal residue" evidence="2">
    <location>
        <position position="102"/>
    </location>
</feature>
<evidence type="ECO:0000313" key="2">
    <source>
        <dbReference type="EMBL" id="CAH3142787.1"/>
    </source>
</evidence>
<dbReference type="InterPro" id="IPR035901">
    <property type="entry name" value="GIY-YIG_endonuc_sf"/>
</dbReference>
<dbReference type="EMBL" id="CALNXJ010000037">
    <property type="protein sequence ID" value="CAH3142787.1"/>
    <property type="molecule type" value="Genomic_DNA"/>
</dbReference>